<evidence type="ECO:0000313" key="2">
    <source>
        <dbReference type="EMBL" id="KAK9934887.1"/>
    </source>
</evidence>
<keyword evidence="1" id="KW-0732">Signal</keyword>
<evidence type="ECO:0000313" key="3">
    <source>
        <dbReference type="Proteomes" id="UP001457282"/>
    </source>
</evidence>
<accession>A0AAW1XE46</accession>
<protein>
    <submittedName>
        <fullName evidence="2">Uncharacterized protein</fullName>
    </submittedName>
</protein>
<comment type="caution">
    <text evidence="2">The sequence shown here is derived from an EMBL/GenBank/DDBJ whole genome shotgun (WGS) entry which is preliminary data.</text>
</comment>
<dbReference type="PROSITE" id="PS51257">
    <property type="entry name" value="PROKAR_LIPOPROTEIN"/>
    <property type="match status" value="1"/>
</dbReference>
<gene>
    <name evidence="2" type="ORF">M0R45_022016</name>
</gene>
<organism evidence="2 3">
    <name type="scientific">Rubus argutus</name>
    <name type="common">Southern blackberry</name>
    <dbReference type="NCBI Taxonomy" id="59490"/>
    <lineage>
        <taxon>Eukaryota</taxon>
        <taxon>Viridiplantae</taxon>
        <taxon>Streptophyta</taxon>
        <taxon>Embryophyta</taxon>
        <taxon>Tracheophyta</taxon>
        <taxon>Spermatophyta</taxon>
        <taxon>Magnoliopsida</taxon>
        <taxon>eudicotyledons</taxon>
        <taxon>Gunneridae</taxon>
        <taxon>Pentapetalae</taxon>
        <taxon>rosids</taxon>
        <taxon>fabids</taxon>
        <taxon>Rosales</taxon>
        <taxon>Rosaceae</taxon>
        <taxon>Rosoideae</taxon>
        <taxon>Rosoideae incertae sedis</taxon>
        <taxon>Rubus</taxon>
    </lineage>
</organism>
<dbReference type="EMBL" id="JBEDUW010000004">
    <property type="protein sequence ID" value="KAK9934887.1"/>
    <property type="molecule type" value="Genomic_DNA"/>
</dbReference>
<sequence length="135" mass="14063">MDKSILLSKALILAILLVLIASCVPFSSAARAPALADVTASAPADAVQFCHTNADCRTARCAPAGSFALCLDGVCSCEVTENSPVQIELTSSPPVVEPKVDRNGCPPSDCFEIACVDGCPERVHGRCQCVRIGPF</sequence>
<feature type="signal peptide" evidence="1">
    <location>
        <begin position="1"/>
        <end position="29"/>
    </location>
</feature>
<reference evidence="2 3" key="1">
    <citation type="journal article" date="2023" name="G3 (Bethesda)">
        <title>A chromosome-length genome assembly and annotation of blackberry (Rubus argutus, cv. 'Hillquist').</title>
        <authorList>
            <person name="Bruna T."/>
            <person name="Aryal R."/>
            <person name="Dudchenko O."/>
            <person name="Sargent D.J."/>
            <person name="Mead D."/>
            <person name="Buti M."/>
            <person name="Cavallini A."/>
            <person name="Hytonen T."/>
            <person name="Andres J."/>
            <person name="Pham M."/>
            <person name="Weisz D."/>
            <person name="Mascagni F."/>
            <person name="Usai G."/>
            <person name="Natali L."/>
            <person name="Bassil N."/>
            <person name="Fernandez G.E."/>
            <person name="Lomsadze A."/>
            <person name="Armour M."/>
            <person name="Olukolu B."/>
            <person name="Poorten T."/>
            <person name="Britton C."/>
            <person name="Davik J."/>
            <person name="Ashrafi H."/>
            <person name="Aiden E.L."/>
            <person name="Borodovsky M."/>
            <person name="Worthington M."/>
        </authorList>
    </citation>
    <scope>NUCLEOTIDE SEQUENCE [LARGE SCALE GENOMIC DNA]</scope>
    <source>
        <strain evidence="2">PI 553951</strain>
    </source>
</reference>
<name>A0AAW1XE46_RUBAR</name>
<keyword evidence="3" id="KW-1185">Reference proteome</keyword>
<dbReference type="Proteomes" id="UP001457282">
    <property type="component" value="Unassembled WGS sequence"/>
</dbReference>
<dbReference type="AlphaFoldDB" id="A0AAW1XE46"/>
<evidence type="ECO:0000256" key="1">
    <source>
        <dbReference type="SAM" id="SignalP"/>
    </source>
</evidence>
<feature type="chain" id="PRO_5043878548" evidence="1">
    <location>
        <begin position="30"/>
        <end position="135"/>
    </location>
</feature>
<proteinExistence type="predicted"/>